<proteinExistence type="predicted"/>
<organism evidence="2 3">
    <name type="scientific">Gottfriedia endophytica</name>
    <dbReference type="NCBI Taxonomy" id="2820819"/>
    <lineage>
        <taxon>Bacteria</taxon>
        <taxon>Bacillati</taxon>
        <taxon>Bacillota</taxon>
        <taxon>Bacilli</taxon>
        <taxon>Bacillales</taxon>
        <taxon>Bacillaceae</taxon>
        <taxon>Gottfriedia</taxon>
    </lineage>
</organism>
<protein>
    <recommendedName>
        <fullName evidence="1">HipA-like kinase domain-containing protein</fullName>
    </recommendedName>
</protein>
<dbReference type="RefSeq" id="WP_209403388.1">
    <property type="nucleotide sequence ID" value="NZ_JAGIYQ010000003.1"/>
</dbReference>
<gene>
    <name evidence="2" type="ORF">J5Y03_05515</name>
</gene>
<reference evidence="2" key="1">
    <citation type="submission" date="2021-04" db="EMBL/GenBank/DDBJ databases">
        <title>Genome seq and assembly of Bacillus sp.</title>
        <authorList>
            <person name="Chhetri G."/>
        </authorList>
    </citation>
    <scope>NUCLEOTIDE SEQUENCE</scope>
    <source>
        <strain evidence="2">RG28</strain>
    </source>
</reference>
<keyword evidence="3" id="KW-1185">Reference proteome</keyword>
<sequence>MIVPKAYLKKLEGKSNAHLITFNDGRDYVVKYLQPGFEKTLPNEWVSYCLARFLNLPIPFAQLVEIPSDFSSQVPELVQINTNKNQFASLFLPDCYNGHQISDINQISNHEILAGIILFDYWLCNKDRTRKNILLREEDETSYYLSIIDHAEIFGSYNWQLSDLEPLPEELTKSATHQLMALYINDEKYFKNQLDVIQKIPALLLEEIVELIPDDWNVSTDEKKGIVSTLLKRRKKVLPLLMNKFIKNVYRPLHNKKID</sequence>
<name>A0A940NFS3_9BACI</name>
<evidence type="ECO:0000259" key="1">
    <source>
        <dbReference type="Pfam" id="PF20613"/>
    </source>
</evidence>
<evidence type="ECO:0000313" key="2">
    <source>
        <dbReference type="EMBL" id="MBP0724644.1"/>
    </source>
</evidence>
<dbReference type="AlphaFoldDB" id="A0A940NFS3"/>
<dbReference type="Proteomes" id="UP000682134">
    <property type="component" value="Unassembled WGS sequence"/>
</dbReference>
<dbReference type="Pfam" id="PF20613">
    <property type="entry name" value="HipA_2"/>
    <property type="match status" value="1"/>
</dbReference>
<dbReference type="InterPro" id="IPR046748">
    <property type="entry name" value="HipA_2"/>
</dbReference>
<accession>A0A940NFS3</accession>
<evidence type="ECO:0000313" key="3">
    <source>
        <dbReference type="Proteomes" id="UP000682134"/>
    </source>
</evidence>
<feature type="domain" description="HipA-like kinase" evidence="1">
    <location>
        <begin position="12"/>
        <end position="238"/>
    </location>
</feature>
<comment type="caution">
    <text evidence="2">The sequence shown here is derived from an EMBL/GenBank/DDBJ whole genome shotgun (WGS) entry which is preliminary data.</text>
</comment>
<dbReference type="EMBL" id="JAGIYQ010000003">
    <property type="protein sequence ID" value="MBP0724644.1"/>
    <property type="molecule type" value="Genomic_DNA"/>
</dbReference>